<dbReference type="PROSITE" id="PS50112">
    <property type="entry name" value="PAS"/>
    <property type="match status" value="4"/>
</dbReference>
<dbReference type="InterPro" id="IPR005467">
    <property type="entry name" value="His_kinase_dom"/>
</dbReference>
<dbReference type="AlphaFoldDB" id="A0A7V6A0Y5"/>
<dbReference type="CDD" id="cd00130">
    <property type="entry name" value="PAS"/>
    <property type="match status" value="4"/>
</dbReference>
<dbReference type="PROSITE" id="PS50113">
    <property type="entry name" value="PAC"/>
    <property type="match status" value="4"/>
</dbReference>
<dbReference type="SUPFAM" id="SSF47384">
    <property type="entry name" value="Homodimeric domain of signal transducing histidine kinase"/>
    <property type="match status" value="1"/>
</dbReference>
<feature type="domain" description="Histidine kinase" evidence="8">
    <location>
        <begin position="871"/>
        <end position="1095"/>
    </location>
</feature>
<evidence type="ECO:0000256" key="2">
    <source>
        <dbReference type="ARBA" id="ARBA00012438"/>
    </source>
</evidence>
<feature type="domain" description="PAC" evidence="11">
    <location>
        <begin position="799"/>
        <end position="851"/>
    </location>
</feature>
<dbReference type="InterPro" id="IPR013655">
    <property type="entry name" value="PAS_fold_3"/>
</dbReference>
<dbReference type="InterPro" id="IPR035965">
    <property type="entry name" value="PAS-like_dom_sf"/>
</dbReference>
<dbReference type="InterPro" id="IPR000014">
    <property type="entry name" value="PAS"/>
</dbReference>
<protein>
    <recommendedName>
        <fullName evidence="2">histidine kinase</fullName>
        <ecNumber evidence="2">2.7.13.3</ecNumber>
    </recommendedName>
</protein>
<dbReference type="CDD" id="cd00156">
    <property type="entry name" value="REC"/>
    <property type="match status" value="1"/>
</dbReference>
<dbReference type="Gene3D" id="3.30.450.40">
    <property type="match status" value="1"/>
</dbReference>
<organism evidence="12">
    <name type="scientific">Desulfobacca acetoxidans</name>
    <dbReference type="NCBI Taxonomy" id="60893"/>
    <lineage>
        <taxon>Bacteria</taxon>
        <taxon>Pseudomonadati</taxon>
        <taxon>Thermodesulfobacteriota</taxon>
        <taxon>Desulfobaccia</taxon>
        <taxon>Desulfobaccales</taxon>
        <taxon>Desulfobaccaceae</taxon>
        <taxon>Desulfobacca</taxon>
    </lineage>
</organism>
<dbReference type="GO" id="GO:0006355">
    <property type="term" value="P:regulation of DNA-templated transcription"/>
    <property type="evidence" value="ECO:0007669"/>
    <property type="project" value="InterPro"/>
</dbReference>
<accession>A0A7V6A0Y5</accession>
<dbReference type="InterPro" id="IPR000700">
    <property type="entry name" value="PAS-assoc_C"/>
</dbReference>
<dbReference type="Pfam" id="PF13426">
    <property type="entry name" value="PAS_9"/>
    <property type="match status" value="1"/>
</dbReference>
<dbReference type="EMBL" id="DTGR01000008">
    <property type="protein sequence ID" value="HHS28145.1"/>
    <property type="molecule type" value="Genomic_DNA"/>
</dbReference>
<reference evidence="12" key="1">
    <citation type="journal article" date="2020" name="mSystems">
        <title>Genome- and Community-Level Interaction Insights into Carbon Utilization and Element Cycling Functions of Hydrothermarchaeota in Hydrothermal Sediment.</title>
        <authorList>
            <person name="Zhou Z."/>
            <person name="Liu Y."/>
            <person name="Xu W."/>
            <person name="Pan J."/>
            <person name="Luo Z.H."/>
            <person name="Li M."/>
        </authorList>
    </citation>
    <scope>NUCLEOTIDE SEQUENCE [LARGE SCALE GENOMIC DNA]</scope>
    <source>
        <strain evidence="12">SpSt-767</strain>
    </source>
</reference>
<dbReference type="InterPro" id="IPR029016">
    <property type="entry name" value="GAF-like_dom_sf"/>
</dbReference>
<dbReference type="Pfam" id="PF08447">
    <property type="entry name" value="PAS_3"/>
    <property type="match status" value="1"/>
</dbReference>
<dbReference type="Pfam" id="PF00989">
    <property type="entry name" value="PAS"/>
    <property type="match status" value="1"/>
</dbReference>
<dbReference type="Gene3D" id="3.30.565.10">
    <property type="entry name" value="Histidine kinase-like ATPase, C-terminal domain"/>
    <property type="match status" value="1"/>
</dbReference>
<evidence type="ECO:0000313" key="12">
    <source>
        <dbReference type="EMBL" id="HHS28145.1"/>
    </source>
</evidence>
<dbReference type="Pfam" id="PF08448">
    <property type="entry name" value="PAS_4"/>
    <property type="match status" value="2"/>
</dbReference>
<evidence type="ECO:0000256" key="4">
    <source>
        <dbReference type="ARBA" id="ARBA00022679"/>
    </source>
</evidence>
<dbReference type="SUPFAM" id="SSF55781">
    <property type="entry name" value="GAF domain-like"/>
    <property type="match status" value="1"/>
</dbReference>
<gene>
    <name evidence="12" type="ORF">ENV52_00380</name>
</gene>
<dbReference type="SUPFAM" id="SSF55874">
    <property type="entry name" value="ATPase domain of HSP90 chaperone/DNA topoisomerase II/histidine kinase"/>
    <property type="match status" value="1"/>
</dbReference>
<feature type="domain" description="PAS" evidence="10">
    <location>
        <begin position="469"/>
        <end position="530"/>
    </location>
</feature>
<dbReference type="SUPFAM" id="SSF55785">
    <property type="entry name" value="PYP-like sensor domain (PAS domain)"/>
    <property type="match status" value="5"/>
</dbReference>
<dbReference type="InterPro" id="IPR036097">
    <property type="entry name" value="HisK_dim/P_sf"/>
</dbReference>
<dbReference type="Pfam" id="PF02518">
    <property type="entry name" value="HATPase_c"/>
    <property type="match status" value="1"/>
</dbReference>
<dbReference type="SMART" id="SM00065">
    <property type="entry name" value="GAF"/>
    <property type="match status" value="1"/>
</dbReference>
<dbReference type="PRINTS" id="PR00344">
    <property type="entry name" value="BCTRLSENSOR"/>
</dbReference>
<dbReference type="PANTHER" id="PTHR43304">
    <property type="entry name" value="PHYTOCHROME-LIKE PROTEIN CPH1"/>
    <property type="match status" value="1"/>
</dbReference>
<dbReference type="Pfam" id="PF13185">
    <property type="entry name" value="GAF_2"/>
    <property type="match status" value="1"/>
</dbReference>
<dbReference type="PROSITE" id="PS50110">
    <property type="entry name" value="RESPONSE_REGULATORY"/>
    <property type="match status" value="1"/>
</dbReference>
<comment type="caution">
    <text evidence="12">The sequence shown here is derived from an EMBL/GenBank/DDBJ whole genome shotgun (WGS) entry which is preliminary data.</text>
</comment>
<feature type="domain" description="PAC" evidence="11">
    <location>
        <begin position="264"/>
        <end position="314"/>
    </location>
</feature>
<dbReference type="InterPro" id="IPR003594">
    <property type="entry name" value="HATPase_dom"/>
</dbReference>
<dbReference type="InterPro" id="IPR004358">
    <property type="entry name" value="Sig_transdc_His_kin-like_C"/>
</dbReference>
<feature type="domain" description="PAS" evidence="10">
    <location>
        <begin position="315"/>
        <end position="384"/>
    </location>
</feature>
<keyword evidence="4" id="KW-0808">Transferase</keyword>
<evidence type="ECO:0000259" key="10">
    <source>
        <dbReference type="PROSITE" id="PS50112"/>
    </source>
</evidence>
<dbReference type="Pfam" id="PF00512">
    <property type="entry name" value="HisKA"/>
    <property type="match status" value="1"/>
</dbReference>
<evidence type="ECO:0000256" key="1">
    <source>
        <dbReference type="ARBA" id="ARBA00000085"/>
    </source>
</evidence>
<dbReference type="InterPro" id="IPR052162">
    <property type="entry name" value="Sensor_kinase/Photoreceptor"/>
</dbReference>
<dbReference type="Pfam" id="PF00072">
    <property type="entry name" value="Response_reg"/>
    <property type="match status" value="1"/>
</dbReference>
<dbReference type="InterPro" id="IPR011006">
    <property type="entry name" value="CheY-like_superfamily"/>
</dbReference>
<evidence type="ECO:0000256" key="3">
    <source>
        <dbReference type="ARBA" id="ARBA00022553"/>
    </source>
</evidence>
<comment type="catalytic activity">
    <reaction evidence="1">
        <text>ATP + protein L-histidine = ADP + protein N-phospho-L-histidine.</text>
        <dbReference type="EC" id="2.7.13.3"/>
    </reaction>
</comment>
<keyword evidence="7" id="KW-0175">Coiled coil</keyword>
<evidence type="ECO:0000256" key="7">
    <source>
        <dbReference type="SAM" id="Coils"/>
    </source>
</evidence>
<dbReference type="InterPro" id="IPR013767">
    <property type="entry name" value="PAS_fold"/>
</dbReference>
<feature type="domain" description="PAC" evidence="11">
    <location>
        <begin position="542"/>
        <end position="595"/>
    </location>
</feature>
<evidence type="ECO:0000259" key="8">
    <source>
        <dbReference type="PROSITE" id="PS50109"/>
    </source>
</evidence>
<dbReference type="Gene3D" id="3.30.450.20">
    <property type="entry name" value="PAS domain"/>
    <property type="match status" value="5"/>
</dbReference>
<feature type="domain" description="PAC" evidence="11">
    <location>
        <begin position="388"/>
        <end position="436"/>
    </location>
</feature>
<dbReference type="PANTHER" id="PTHR43304:SF1">
    <property type="entry name" value="PAC DOMAIN-CONTAINING PROTEIN"/>
    <property type="match status" value="1"/>
</dbReference>
<dbReference type="InterPro" id="IPR036890">
    <property type="entry name" value="HATPase_C_sf"/>
</dbReference>
<dbReference type="SUPFAM" id="SSF52172">
    <property type="entry name" value="CheY-like"/>
    <property type="match status" value="1"/>
</dbReference>
<dbReference type="SMART" id="SM00388">
    <property type="entry name" value="HisKA"/>
    <property type="match status" value="1"/>
</dbReference>
<dbReference type="SMART" id="SM00086">
    <property type="entry name" value="PAC"/>
    <property type="match status" value="3"/>
</dbReference>
<dbReference type="InterPro" id="IPR003018">
    <property type="entry name" value="GAF"/>
</dbReference>
<name>A0A7V6A0Y5_9BACT</name>
<evidence type="ECO:0000259" key="11">
    <source>
        <dbReference type="PROSITE" id="PS50113"/>
    </source>
</evidence>
<dbReference type="NCBIfam" id="TIGR00229">
    <property type="entry name" value="sensory_box"/>
    <property type="match status" value="4"/>
</dbReference>
<feature type="modified residue" description="4-aspartylphosphate" evidence="6">
    <location>
        <position position="1165"/>
    </location>
</feature>
<dbReference type="SMART" id="SM00091">
    <property type="entry name" value="PAS"/>
    <property type="match status" value="5"/>
</dbReference>
<evidence type="ECO:0000256" key="5">
    <source>
        <dbReference type="ARBA" id="ARBA00022777"/>
    </source>
</evidence>
<sequence>MKVIPNTSHWEGWVQRALPLIRGCHLAVAQAKEEEPFLQEICRLLVEVGGYPLAWVGIAEQNKSKKMNRVAHAGLAGGLLDLLPRTWSEEGSGCDPAGTAIRTGQPAFCPDIQSEPACAAYKEAAQPLGLTSCLALPLTHQGHTFGALTLYASEIGAFSSDEQEFLRTLTAFFCQGLTTLHLKSELSRLEERLALKIKMVDASPYSIFIFDLEGKVICVNKAACQSRGFTREELLGRSWQDLEAPEHRESWEARLQRLVSQGEVVFESAHISKDQTAFPVETHARIVDRKGQKSILSIVLDITERRQLEEALRETEEKYRNIFNNVQVGVFRWRLSDGRLLECNERLAQMFGYAAKEDLLAEFVARDYFVDPDTRERMLESIKNGQLQNFETRFFRRDGAILWLLCSARVYADRDYMEGVATDITELRHAKDTLEQSQAQHRTLVEQLLGRTLLFAVEQQQLTKEIQREKDLSEKILRHCEDGIAGFDQDYHITLWNPPMEQITGLPRARALGKNLFMALPLLQEIHEKSPILGAGGHQGFLDRNRPVKLSPQGPEGFFAGQAAPLLNEAGEISGGVLIIHDLSPLKQAENALKEQQGFLEGVMASTAQEGLAILDRNLSFIKVNPTLEKWFAHDKPLLGKTCYAVIHGALDSCENCPALKTLISGEPGHEVVPKWGMREDENGQVELFSYPLKDPNTGETIGVVMRILDITAKLQAQEALKESRERLKLVVNNIPVVVGRLYQDGTVDFLEDKLEGLTGYSSQEFGAGGRPWSTVILEEDQEPARKAFLHALGTDRTYVRQYRIRSKDGRIIWLQEGGQITCDSQGRALYTDIVLMDVTERKQAEEMRPQFEAQLRQAQRMDAIGSLAGGIAHDFNNILGVMLGYTEMALLSLKEDDTLKRRLQQVLKAGKRGKELVAQILSFSRPTPQARRPVKVSAIVKEALNMLRGTLPATIELNMKLEEDQDTILADPTQMHQVIMNLCANAAHAMRDKGGRLAISVKPVDLDAKAAAQFHGLSPGPHLCLSVKDSGHGMDRDTMEKIFDPFFTTKKMEEGTGMGLAVVHGIIKAHGGAITVQSKVGKGSEFQIYLPRVEATELPGGTEAPAVENGQERLLFVDDEEWLVDMWKEILESLGYRMTATTRPLEALAIFKKNPQDFDLVIADQTMPQMTGLELAREMLALRPELPVILVTGFSQVVTPEKAKAAGVREFIMKPLSISELTNAISQALGKEPRG</sequence>
<feature type="coiled-coil region" evidence="7">
    <location>
        <begin position="298"/>
        <end position="325"/>
    </location>
</feature>
<evidence type="ECO:0000259" key="9">
    <source>
        <dbReference type="PROSITE" id="PS50110"/>
    </source>
</evidence>
<dbReference type="InterPro" id="IPR003661">
    <property type="entry name" value="HisK_dim/P_dom"/>
</dbReference>
<dbReference type="InterPro" id="IPR001610">
    <property type="entry name" value="PAC"/>
</dbReference>
<dbReference type="Gene3D" id="3.40.50.2300">
    <property type="match status" value="1"/>
</dbReference>
<dbReference type="SMART" id="SM00387">
    <property type="entry name" value="HATPase_c"/>
    <property type="match status" value="1"/>
</dbReference>
<dbReference type="PROSITE" id="PS50109">
    <property type="entry name" value="HIS_KIN"/>
    <property type="match status" value="1"/>
</dbReference>
<feature type="domain" description="Response regulatory" evidence="9">
    <location>
        <begin position="1114"/>
        <end position="1230"/>
    </location>
</feature>
<dbReference type="Gene3D" id="1.10.287.130">
    <property type="match status" value="1"/>
</dbReference>
<evidence type="ECO:0000256" key="6">
    <source>
        <dbReference type="PROSITE-ProRule" id="PRU00169"/>
    </source>
</evidence>
<dbReference type="InterPro" id="IPR001789">
    <property type="entry name" value="Sig_transdc_resp-reg_receiver"/>
</dbReference>
<feature type="domain" description="PAS" evidence="10">
    <location>
        <begin position="724"/>
        <end position="796"/>
    </location>
</feature>
<dbReference type="SMART" id="SM00448">
    <property type="entry name" value="REC"/>
    <property type="match status" value="1"/>
</dbReference>
<dbReference type="GO" id="GO:0000155">
    <property type="term" value="F:phosphorelay sensor kinase activity"/>
    <property type="evidence" value="ECO:0007669"/>
    <property type="project" value="InterPro"/>
</dbReference>
<keyword evidence="3 6" id="KW-0597">Phosphoprotein</keyword>
<dbReference type="EC" id="2.7.13.3" evidence="2"/>
<keyword evidence="5" id="KW-0418">Kinase</keyword>
<dbReference type="InterPro" id="IPR013656">
    <property type="entry name" value="PAS_4"/>
</dbReference>
<feature type="domain" description="PAS" evidence="10">
    <location>
        <begin position="198"/>
        <end position="262"/>
    </location>
</feature>
<proteinExistence type="predicted"/>